<dbReference type="PROSITE" id="PS50053">
    <property type="entry name" value="UBIQUITIN_2"/>
    <property type="match status" value="1"/>
</dbReference>
<evidence type="ECO:0000256" key="1">
    <source>
        <dbReference type="ARBA" id="ARBA00022980"/>
    </source>
</evidence>
<dbReference type="AlphaFoldDB" id="A0A815HMV4"/>
<dbReference type="InterPro" id="IPR000626">
    <property type="entry name" value="Ubiquitin-like_dom"/>
</dbReference>
<evidence type="ECO:0000313" key="5">
    <source>
        <dbReference type="EMBL" id="CAF1353883.1"/>
    </source>
</evidence>
<organism evidence="5 6">
    <name type="scientific">Adineta ricciae</name>
    <name type="common">Rotifer</name>
    <dbReference type="NCBI Taxonomy" id="249248"/>
    <lineage>
        <taxon>Eukaryota</taxon>
        <taxon>Metazoa</taxon>
        <taxon>Spiralia</taxon>
        <taxon>Gnathifera</taxon>
        <taxon>Rotifera</taxon>
        <taxon>Eurotatoria</taxon>
        <taxon>Bdelloidea</taxon>
        <taxon>Adinetida</taxon>
        <taxon>Adinetidae</taxon>
        <taxon>Adineta</taxon>
    </lineage>
</organism>
<name>A0A815HMV4_ADIRI</name>
<gene>
    <name evidence="5" type="ORF">EDS130_LOCUS33436</name>
</gene>
<dbReference type="PANTHER" id="PTHR12650">
    <property type="entry name" value="40S RIBOSOMAL PROTEIN S30/UBIQUITIN-LIKE PROTEIN FUBI"/>
    <property type="match status" value="1"/>
</dbReference>
<dbReference type="Proteomes" id="UP000663852">
    <property type="component" value="Unassembled WGS sequence"/>
</dbReference>
<evidence type="ECO:0000259" key="4">
    <source>
        <dbReference type="PROSITE" id="PS50053"/>
    </source>
</evidence>
<dbReference type="Gene3D" id="3.10.20.90">
    <property type="entry name" value="Phosphatidylinositol 3-kinase Catalytic Subunit, Chain A, domain 1"/>
    <property type="match status" value="1"/>
</dbReference>
<sequence>MQIFIRNAAKLLTVNVEQDDTVQDVYEYVAQESDCEMIDLLLSVHGTILNNEQTIEEVIFVPGTVLDATVKVRGGKIHGRMNNAGKVKNLTPKVPPQEKPKKKTGRARRREQYAHRFSNKVAVPSGFRVGPNSNHQLPAMA</sequence>
<dbReference type="Pfam" id="PF04758">
    <property type="entry name" value="Ribosomal_S30"/>
    <property type="match status" value="1"/>
</dbReference>
<dbReference type="InterPro" id="IPR006846">
    <property type="entry name" value="Ribosomal_eS30"/>
</dbReference>
<protein>
    <recommendedName>
        <fullName evidence="4">Ubiquitin-like domain-containing protein</fullName>
    </recommendedName>
</protein>
<accession>A0A815HMV4</accession>
<feature type="compositionally biased region" description="Basic residues" evidence="3">
    <location>
        <begin position="100"/>
        <end position="109"/>
    </location>
</feature>
<dbReference type="EMBL" id="CAJNOJ010000267">
    <property type="protein sequence ID" value="CAF1353883.1"/>
    <property type="molecule type" value="Genomic_DNA"/>
</dbReference>
<comment type="caution">
    <text evidence="5">The sequence shown here is derived from an EMBL/GenBank/DDBJ whole genome shotgun (WGS) entry which is preliminary data.</text>
</comment>
<feature type="region of interest" description="Disordered" evidence="3">
    <location>
        <begin position="81"/>
        <end position="112"/>
    </location>
</feature>
<evidence type="ECO:0000256" key="3">
    <source>
        <dbReference type="SAM" id="MobiDB-lite"/>
    </source>
</evidence>
<dbReference type="GO" id="GO:0022627">
    <property type="term" value="C:cytosolic small ribosomal subunit"/>
    <property type="evidence" value="ECO:0007669"/>
    <property type="project" value="TreeGrafter"/>
</dbReference>
<reference evidence="5" key="1">
    <citation type="submission" date="2021-02" db="EMBL/GenBank/DDBJ databases">
        <authorList>
            <person name="Nowell W R."/>
        </authorList>
    </citation>
    <scope>NUCLEOTIDE SEQUENCE</scope>
</reference>
<evidence type="ECO:0000256" key="2">
    <source>
        <dbReference type="ARBA" id="ARBA00023274"/>
    </source>
</evidence>
<dbReference type="GO" id="GO:0006412">
    <property type="term" value="P:translation"/>
    <property type="evidence" value="ECO:0007669"/>
    <property type="project" value="InterPro"/>
</dbReference>
<dbReference type="SUPFAM" id="SSF54236">
    <property type="entry name" value="Ubiquitin-like"/>
    <property type="match status" value="1"/>
</dbReference>
<dbReference type="InterPro" id="IPR029071">
    <property type="entry name" value="Ubiquitin-like_domsf"/>
</dbReference>
<dbReference type="GO" id="GO:0003735">
    <property type="term" value="F:structural constituent of ribosome"/>
    <property type="evidence" value="ECO:0007669"/>
    <property type="project" value="InterPro"/>
</dbReference>
<evidence type="ECO:0000313" key="6">
    <source>
        <dbReference type="Proteomes" id="UP000663852"/>
    </source>
</evidence>
<keyword evidence="2" id="KW-0687">Ribonucleoprotein</keyword>
<dbReference type="OrthoDB" id="199599at2759"/>
<dbReference type="PANTHER" id="PTHR12650:SF15">
    <property type="entry name" value="RIBOSOMAL PROTEIN S30, ISOFORM A"/>
    <property type="match status" value="1"/>
</dbReference>
<keyword evidence="1" id="KW-0689">Ribosomal protein</keyword>
<feature type="domain" description="Ubiquitin-like" evidence="4">
    <location>
        <begin position="1"/>
        <end position="75"/>
    </location>
</feature>
<proteinExistence type="predicted"/>